<sequence>MADHRQFPGARRESSRTPGTRAGVPATTEDVSCEIFREALSARLDGEAGPVPEDEVDAHLETCGACRSWYERSASLRRSMLVRAAPAVPDLTARIMAETPPPPREKWGLRVALALVGLVQCGLAFAQLLGMDTGMHDAHGGVMEGHLLNESAAWNLAVGVGLLWAALRTRAASGLLPMITGFVVVLAVLTTGDLIGDRVTAARVLSHTFLVLGLVLLFAVHRQHRAHHQPGPDLTDAVDTGEETSAQQRGALALARPHGKRGRTAQRPTGRRRAA</sequence>
<feature type="region of interest" description="Disordered" evidence="1">
    <location>
        <begin position="1"/>
        <end position="27"/>
    </location>
</feature>
<name>A0A419I9I1_9PSEU</name>
<organism evidence="4 5">
    <name type="scientific">Amycolatopsis panacis</name>
    <dbReference type="NCBI Taxonomy" id="2340917"/>
    <lineage>
        <taxon>Bacteria</taxon>
        <taxon>Bacillati</taxon>
        <taxon>Actinomycetota</taxon>
        <taxon>Actinomycetes</taxon>
        <taxon>Pseudonocardiales</taxon>
        <taxon>Pseudonocardiaceae</taxon>
        <taxon>Amycolatopsis</taxon>
    </lineage>
</organism>
<feature type="domain" description="Putative zinc-finger" evidence="3">
    <location>
        <begin position="33"/>
        <end position="67"/>
    </location>
</feature>
<dbReference type="InterPro" id="IPR027383">
    <property type="entry name" value="Znf_put"/>
</dbReference>
<keyword evidence="2" id="KW-0472">Membrane</keyword>
<keyword evidence="2" id="KW-0812">Transmembrane</keyword>
<dbReference type="OrthoDB" id="5197868at2"/>
<feature type="transmembrane region" description="Helical" evidence="2">
    <location>
        <begin position="201"/>
        <end position="220"/>
    </location>
</feature>
<reference evidence="4 5" key="1">
    <citation type="submission" date="2018-09" db="EMBL/GenBank/DDBJ databases">
        <title>YIM PH 21725 draft genome.</title>
        <authorList>
            <person name="Miao C."/>
        </authorList>
    </citation>
    <scope>NUCLEOTIDE SEQUENCE [LARGE SCALE GENOMIC DNA]</scope>
    <source>
        <strain evidence="5">YIM PH21725</strain>
    </source>
</reference>
<evidence type="ECO:0000313" key="4">
    <source>
        <dbReference type="EMBL" id="RJQ89075.1"/>
    </source>
</evidence>
<protein>
    <recommendedName>
        <fullName evidence="3">Putative zinc-finger domain-containing protein</fullName>
    </recommendedName>
</protein>
<evidence type="ECO:0000256" key="1">
    <source>
        <dbReference type="SAM" id="MobiDB-lite"/>
    </source>
</evidence>
<keyword evidence="5" id="KW-1185">Reference proteome</keyword>
<feature type="compositionally biased region" description="Basic and acidic residues" evidence="1">
    <location>
        <begin position="1"/>
        <end position="15"/>
    </location>
</feature>
<dbReference type="AlphaFoldDB" id="A0A419I9I1"/>
<evidence type="ECO:0000256" key="2">
    <source>
        <dbReference type="SAM" id="Phobius"/>
    </source>
</evidence>
<feature type="transmembrane region" description="Helical" evidence="2">
    <location>
        <begin position="151"/>
        <end position="167"/>
    </location>
</feature>
<keyword evidence="2" id="KW-1133">Transmembrane helix</keyword>
<evidence type="ECO:0000259" key="3">
    <source>
        <dbReference type="Pfam" id="PF13490"/>
    </source>
</evidence>
<dbReference type="Proteomes" id="UP000285112">
    <property type="component" value="Unassembled WGS sequence"/>
</dbReference>
<accession>A0A419I9I1</accession>
<dbReference type="Pfam" id="PF13490">
    <property type="entry name" value="zf-HC2"/>
    <property type="match status" value="1"/>
</dbReference>
<feature type="transmembrane region" description="Helical" evidence="2">
    <location>
        <begin position="111"/>
        <end position="131"/>
    </location>
</feature>
<feature type="transmembrane region" description="Helical" evidence="2">
    <location>
        <begin position="174"/>
        <end position="195"/>
    </location>
</feature>
<proteinExistence type="predicted"/>
<gene>
    <name evidence="4" type="ORF">D5S19_05205</name>
</gene>
<feature type="compositionally biased region" description="Basic residues" evidence="1">
    <location>
        <begin position="257"/>
        <end position="275"/>
    </location>
</feature>
<evidence type="ECO:0000313" key="5">
    <source>
        <dbReference type="Proteomes" id="UP000285112"/>
    </source>
</evidence>
<feature type="region of interest" description="Disordered" evidence="1">
    <location>
        <begin position="228"/>
        <end position="275"/>
    </location>
</feature>
<dbReference type="EMBL" id="QZFV01000061">
    <property type="protein sequence ID" value="RJQ89075.1"/>
    <property type="molecule type" value="Genomic_DNA"/>
</dbReference>
<comment type="caution">
    <text evidence="4">The sequence shown here is derived from an EMBL/GenBank/DDBJ whole genome shotgun (WGS) entry which is preliminary data.</text>
</comment>